<evidence type="ECO:0000256" key="7">
    <source>
        <dbReference type="ARBA" id="ARBA00025785"/>
    </source>
</evidence>
<evidence type="ECO:0000256" key="4">
    <source>
        <dbReference type="ARBA" id="ARBA00022679"/>
    </source>
</evidence>
<dbReference type="GO" id="GO:0004021">
    <property type="term" value="F:L-alanine:2-oxoglutarate aminotransferase activity"/>
    <property type="evidence" value="ECO:0007669"/>
    <property type="project" value="UniProtKB-EC"/>
</dbReference>
<comment type="subunit">
    <text evidence="2">Homodimer.</text>
</comment>
<dbReference type="EMBL" id="MRZV01000609">
    <property type="protein sequence ID" value="PIK46982.1"/>
    <property type="molecule type" value="Genomic_DNA"/>
</dbReference>
<evidence type="ECO:0000256" key="8">
    <source>
        <dbReference type="ARBA" id="ARBA00026106"/>
    </source>
</evidence>
<reference evidence="10 11" key="1">
    <citation type="journal article" date="2017" name="PLoS Biol.">
        <title>The sea cucumber genome provides insights into morphological evolution and visceral regeneration.</title>
        <authorList>
            <person name="Zhang X."/>
            <person name="Sun L."/>
            <person name="Yuan J."/>
            <person name="Sun Y."/>
            <person name="Gao Y."/>
            <person name="Zhang L."/>
            <person name="Li S."/>
            <person name="Dai H."/>
            <person name="Hamel J.F."/>
            <person name="Liu C."/>
            <person name="Yu Y."/>
            <person name="Liu S."/>
            <person name="Lin W."/>
            <person name="Guo K."/>
            <person name="Jin S."/>
            <person name="Xu P."/>
            <person name="Storey K.B."/>
            <person name="Huan P."/>
            <person name="Zhang T."/>
            <person name="Zhou Y."/>
            <person name="Zhang J."/>
            <person name="Lin C."/>
            <person name="Li X."/>
            <person name="Xing L."/>
            <person name="Huo D."/>
            <person name="Sun M."/>
            <person name="Wang L."/>
            <person name="Mercier A."/>
            <person name="Li F."/>
            <person name="Yang H."/>
            <person name="Xiang J."/>
        </authorList>
    </citation>
    <scope>NUCLEOTIDE SEQUENCE [LARGE SCALE GENOMIC DNA]</scope>
    <source>
        <strain evidence="10">Shaxun</strain>
        <tissue evidence="10">Muscle</tissue>
    </source>
</reference>
<comment type="catalytic activity">
    <reaction evidence="9">
        <text>L-alanine + 2-oxoglutarate = pyruvate + L-glutamate</text>
        <dbReference type="Rhea" id="RHEA:19453"/>
        <dbReference type="ChEBI" id="CHEBI:15361"/>
        <dbReference type="ChEBI" id="CHEBI:16810"/>
        <dbReference type="ChEBI" id="CHEBI:29985"/>
        <dbReference type="ChEBI" id="CHEBI:57972"/>
        <dbReference type="EC" id="2.6.1.2"/>
    </reaction>
</comment>
<comment type="pathway">
    <text evidence="6">Amino-acid degradation; L-alanine degradation via transaminase pathway; pyruvate from L-alanine: step 1/1.</text>
</comment>
<dbReference type="InterPro" id="IPR015421">
    <property type="entry name" value="PyrdxlP-dep_Trfase_major"/>
</dbReference>
<keyword evidence="11" id="KW-1185">Reference proteome</keyword>
<keyword evidence="5" id="KW-0663">Pyridoxal phosphate</keyword>
<keyword evidence="3 10" id="KW-0032">Aminotransferase</keyword>
<keyword evidence="4 10" id="KW-0808">Transferase</keyword>
<dbReference type="InterPro" id="IPR045088">
    <property type="entry name" value="ALAT1/2-like"/>
</dbReference>
<evidence type="ECO:0000256" key="5">
    <source>
        <dbReference type="ARBA" id="ARBA00022898"/>
    </source>
</evidence>
<gene>
    <name evidence="10" type="ORF">BSL78_16176</name>
</gene>
<comment type="cofactor">
    <cofactor evidence="1">
        <name>pyridoxal 5'-phosphate</name>
        <dbReference type="ChEBI" id="CHEBI:597326"/>
    </cofactor>
</comment>
<comment type="caution">
    <text evidence="10">The sequence shown here is derived from an EMBL/GenBank/DDBJ whole genome shotgun (WGS) entry which is preliminary data.</text>
</comment>
<dbReference type="PANTHER" id="PTHR11751:SF29">
    <property type="entry name" value="ALANINE TRANSAMINASE"/>
    <property type="match status" value="1"/>
</dbReference>
<evidence type="ECO:0000256" key="9">
    <source>
        <dbReference type="ARBA" id="ARBA00047412"/>
    </source>
</evidence>
<dbReference type="Gene3D" id="3.90.1150.10">
    <property type="entry name" value="Aspartate Aminotransferase, domain 1"/>
    <property type="match status" value="1"/>
</dbReference>
<dbReference type="InterPro" id="IPR015422">
    <property type="entry name" value="PyrdxlP-dep_Trfase_small"/>
</dbReference>
<evidence type="ECO:0000256" key="2">
    <source>
        <dbReference type="ARBA" id="ARBA00011738"/>
    </source>
</evidence>
<evidence type="ECO:0000256" key="3">
    <source>
        <dbReference type="ARBA" id="ARBA00022576"/>
    </source>
</evidence>
<dbReference type="PANTHER" id="PTHR11751">
    <property type="entry name" value="ALANINE AMINOTRANSFERASE"/>
    <property type="match status" value="1"/>
</dbReference>
<dbReference type="AlphaFoldDB" id="A0A2G8KG59"/>
<proteinExistence type="inferred from homology"/>
<dbReference type="STRING" id="307972.A0A2G8KG59"/>
<name>A0A2G8KG59_STIJA</name>
<accession>A0A2G8KG59</accession>
<evidence type="ECO:0000313" key="11">
    <source>
        <dbReference type="Proteomes" id="UP000230750"/>
    </source>
</evidence>
<dbReference type="Gene3D" id="1.10.287.1970">
    <property type="match status" value="1"/>
</dbReference>
<evidence type="ECO:0000313" key="10">
    <source>
        <dbReference type="EMBL" id="PIK46982.1"/>
    </source>
</evidence>
<evidence type="ECO:0000256" key="1">
    <source>
        <dbReference type="ARBA" id="ARBA00001933"/>
    </source>
</evidence>
<protein>
    <recommendedName>
        <fullName evidence="8">alanine transaminase</fullName>
        <ecNumber evidence="8">2.6.1.2</ecNumber>
    </recommendedName>
</protein>
<dbReference type="Gene3D" id="3.40.640.10">
    <property type="entry name" value="Type I PLP-dependent aspartate aminotransferase-like (Major domain)"/>
    <property type="match status" value="1"/>
</dbReference>
<sequence>MNTVQGAKKPYPDIIKCNIGDAHAMGQKPLTFLRQVIALCSYPKLLEDSSFPEDAKDRAKRILNGCGGHSIERKRTGRGSRLSQYPTVARFASKAEISPYRAALWTGSVGAGVSLPPSPEGGLEVNSI</sequence>
<organism evidence="10 11">
    <name type="scientific">Stichopus japonicus</name>
    <name type="common">Sea cucumber</name>
    <dbReference type="NCBI Taxonomy" id="307972"/>
    <lineage>
        <taxon>Eukaryota</taxon>
        <taxon>Metazoa</taxon>
        <taxon>Echinodermata</taxon>
        <taxon>Eleutherozoa</taxon>
        <taxon>Echinozoa</taxon>
        <taxon>Holothuroidea</taxon>
        <taxon>Aspidochirotacea</taxon>
        <taxon>Aspidochirotida</taxon>
        <taxon>Stichopodidae</taxon>
        <taxon>Apostichopus</taxon>
    </lineage>
</organism>
<dbReference type="EC" id="2.6.1.2" evidence="8"/>
<dbReference type="Proteomes" id="UP000230750">
    <property type="component" value="Unassembled WGS sequence"/>
</dbReference>
<comment type="similarity">
    <text evidence="7">Belongs to the class-I pyridoxal-phosphate-dependent aminotransferase family. Alanine aminotransferase subfamily.</text>
</comment>
<evidence type="ECO:0000256" key="6">
    <source>
        <dbReference type="ARBA" id="ARBA00025708"/>
    </source>
</evidence>
<dbReference type="OrthoDB" id="1732682at2759"/>
<dbReference type="FunFam" id="1.10.287.1970:FF:000001">
    <property type="entry name" value="Alanine aminotransferase 2"/>
    <property type="match status" value="1"/>
</dbReference>